<evidence type="ECO:0000313" key="2">
    <source>
        <dbReference type="Proteomes" id="UP000249661"/>
    </source>
</evidence>
<sequence>MLPSLLQVTQYESAKQWEYTDLTLECAGIRFPIHRVIVYPKVAAIKAACERGFKETSTRVYSIDGFEPSTVELLREYLYTGDYTTEHETRDDYGIVTLNNDPILSEALMPQLRVAAIADYFDIQPLQKLILVKVDEVLKIPWSSEGFAEAVNLAFEVNDETLRSKMATIVFDHLEDLLHQEFPAPFFANDLSRRVFRLTQNRKRDMEGEIKELSNEKAALLNRLEQAVMGYKLAVVYNGHSFVLKGTCLKCGQIRNYNKSELDSPHCERCQLWLSS</sequence>
<gene>
    <name evidence="1" type="ORF">BO66DRAFT_443824</name>
</gene>
<evidence type="ECO:0000313" key="1">
    <source>
        <dbReference type="EMBL" id="RAH64650.1"/>
    </source>
</evidence>
<dbReference type="Proteomes" id="UP000249661">
    <property type="component" value="Unassembled WGS sequence"/>
</dbReference>
<dbReference type="EMBL" id="KZ825008">
    <property type="protein sequence ID" value="RAH64650.1"/>
    <property type="molecule type" value="Genomic_DNA"/>
</dbReference>
<proteinExistence type="predicted"/>
<organism evidence="1 2">
    <name type="scientific">Aspergillus aculeatinus CBS 121060</name>
    <dbReference type="NCBI Taxonomy" id="1448322"/>
    <lineage>
        <taxon>Eukaryota</taxon>
        <taxon>Fungi</taxon>
        <taxon>Dikarya</taxon>
        <taxon>Ascomycota</taxon>
        <taxon>Pezizomycotina</taxon>
        <taxon>Eurotiomycetes</taxon>
        <taxon>Eurotiomycetidae</taxon>
        <taxon>Eurotiales</taxon>
        <taxon>Aspergillaceae</taxon>
        <taxon>Aspergillus</taxon>
        <taxon>Aspergillus subgen. Circumdati</taxon>
    </lineage>
</organism>
<accession>A0ACD1GTX6</accession>
<name>A0ACD1GTX6_9EURO</name>
<protein>
    <submittedName>
        <fullName evidence="1">Uncharacterized protein</fullName>
    </submittedName>
</protein>
<reference evidence="1" key="1">
    <citation type="submission" date="2018-02" db="EMBL/GenBank/DDBJ databases">
        <title>The genomes of Aspergillus section Nigri reveals drivers in fungal speciation.</title>
        <authorList>
            <consortium name="DOE Joint Genome Institute"/>
            <person name="Vesth T.C."/>
            <person name="Nybo J."/>
            <person name="Theobald S."/>
            <person name="Brandl J."/>
            <person name="Frisvad J.C."/>
            <person name="Nielsen K.F."/>
            <person name="Lyhne E.K."/>
            <person name="Kogle M.E."/>
            <person name="Kuo A."/>
            <person name="Riley R."/>
            <person name="Clum A."/>
            <person name="Nolan M."/>
            <person name="Lipzen A."/>
            <person name="Salamov A."/>
            <person name="Henrissat B."/>
            <person name="Wiebenga A."/>
            <person name="De vries R.P."/>
            <person name="Grigoriev I.V."/>
            <person name="Mortensen U.H."/>
            <person name="Andersen M.R."/>
            <person name="Baker S.E."/>
        </authorList>
    </citation>
    <scope>NUCLEOTIDE SEQUENCE</scope>
    <source>
        <strain evidence="1">CBS 121060</strain>
    </source>
</reference>
<keyword evidence="2" id="KW-1185">Reference proteome</keyword>